<evidence type="ECO:0000313" key="3">
    <source>
        <dbReference type="Proteomes" id="UP001432027"/>
    </source>
</evidence>
<name>A0AAV5SK34_9BILA</name>
<keyword evidence="1" id="KW-0812">Transmembrane</keyword>
<proteinExistence type="predicted"/>
<evidence type="ECO:0000256" key="1">
    <source>
        <dbReference type="SAM" id="Phobius"/>
    </source>
</evidence>
<keyword evidence="3" id="KW-1185">Reference proteome</keyword>
<evidence type="ECO:0000313" key="2">
    <source>
        <dbReference type="EMBL" id="GMS83284.1"/>
    </source>
</evidence>
<dbReference type="EMBL" id="BTSX01000002">
    <property type="protein sequence ID" value="GMS83284.1"/>
    <property type="molecule type" value="Genomic_DNA"/>
</dbReference>
<sequence length="68" mass="7830">FDDPVSVVKYLDLEIGQNRLYFSIIPILFFSSEIVVYGPIYYLLIANGISIISFMYLGSDLIRKKYGK</sequence>
<gene>
    <name evidence="2" type="ORF">PENTCL1PPCAC_5459</name>
</gene>
<dbReference type="Proteomes" id="UP001432027">
    <property type="component" value="Unassembled WGS sequence"/>
</dbReference>
<dbReference type="AlphaFoldDB" id="A0AAV5SK34"/>
<keyword evidence="1" id="KW-0472">Membrane</keyword>
<evidence type="ECO:0008006" key="4">
    <source>
        <dbReference type="Google" id="ProtNLM"/>
    </source>
</evidence>
<feature type="non-terminal residue" evidence="2">
    <location>
        <position position="1"/>
    </location>
</feature>
<protein>
    <recommendedName>
        <fullName evidence="4">G protein-coupled receptor</fullName>
    </recommendedName>
</protein>
<accession>A0AAV5SK34</accession>
<keyword evidence="1" id="KW-1133">Transmembrane helix</keyword>
<reference evidence="2" key="1">
    <citation type="submission" date="2023-10" db="EMBL/GenBank/DDBJ databases">
        <title>Genome assembly of Pristionchus species.</title>
        <authorList>
            <person name="Yoshida K."/>
            <person name="Sommer R.J."/>
        </authorList>
    </citation>
    <scope>NUCLEOTIDE SEQUENCE</scope>
    <source>
        <strain evidence="2">RS0144</strain>
    </source>
</reference>
<comment type="caution">
    <text evidence="2">The sequence shown here is derived from an EMBL/GenBank/DDBJ whole genome shotgun (WGS) entry which is preliminary data.</text>
</comment>
<organism evidence="2 3">
    <name type="scientific">Pristionchus entomophagus</name>
    <dbReference type="NCBI Taxonomy" id="358040"/>
    <lineage>
        <taxon>Eukaryota</taxon>
        <taxon>Metazoa</taxon>
        <taxon>Ecdysozoa</taxon>
        <taxon>Nematoda</taxon>
        <taxon>Chromadorea</taxon>
        <taxon>Rhabditida</taxon>
        <taxon>Rhabditina</taxon>
        <taxon>Diplogasteromorpha</taxon>
        <taxon>Diplogasteroidea</taxon>
        <taxon>Neodiplogasteridae</taxon>
        <taxon>Pristionchus</taxon>
    </lineage>
</organism>
<feature type="non-terminal residue" evidence="2">
    <location>
        <position position="68"/>
    </location>
</feature>
<feature type="transmembrane region" description="Helical" evidence="1">
    <location>
        <begin position="40"/>
        <end position="58"/>
    </location>
</feature>